<reference evidence="13" key="2">
    <citation type="journal article" date="2008" name="Genome Biol.">
        <title>Improved genome assembly and evidence-based global gene model set for the chordate Ciona intestinalis: new insight into intron and operon populations.</title>
        <authorList>
            <person name="Satou Y."/>
            <person name="Mineta K."/>
            <person name="Ogasawara M."/>
            <person name="Sasakura Y."/>
            <person name="Shoguchi E."/>
            <person name="Ueno K."/>
            <person name="Yamada L."/>
            <person name="Matsumoto J."/>
            <person name="Wasserscheid J."/>
            <person name="Dewar K."/>
            <person name="Wiley G.B."/>
            <person name="Macmil S.L."/>
            <person name="Roe B.A."/>
            <person name="Zeller R.W."/>
            <person name="Hastings K.E."/>
            <person name="Lemaire P."/>
            <person name="Lindquist E."/>
            <person name="Endo T."/>
            <person name="Hotta K."/>
            <person name="Inaba K."/>
        </authorList>
    </citation>
    <scope>NUCLEOTIDE SEQUENCE [LARGE SCALE GENOMIC DNA]</scope>
    <source>
        <strain evidence="13">wild type</strain>
    </source>
</reference>
<evidence type="ECO:0000256" key="2">
    <source>
        <dbReference type="ARBA" id="ARBA00022516"/>
    </source>
</evidence>
<dbReference type="HOGENOM" id="CLU_1182450_0_0_1"/>
<dbReference type="GeneTree" id="ENSGT00390000001607"/>
<dbReference type="EMBL" id="EAAA01000677">
    <property type="status" value="NOT_ANNOTATED_CDS"/>
    <property type="molecule type" value="Genomic_DNA"/>
</dbReference>
<keyword evidence="6" id="KW-0443">Lipid metabolism</keyword>
<evidence type="ECO:0000256" key="12">
    <source>
        <dbReference type="SAM" id="Phobius"/>
    </source>
</evidence>
<dbReference type="PANTHER" id="PTHR14269">
    <property type="entry name" value="CDP-DIACYLGLYCEROL--GLYCEROL-3-PHOSPHATE 3-PHOSPHATIDYLTRANSFERASE-RELATED"/>
    <property type="match status" value="1"/>
</dbReference>
<evidence type="ECO:0000256" key="9">
    <source>
        <dbReference type="ARBA" id="ARBA00023264"/>
    </source>
</evidence>
<evidence type="ECO:0000313" key="14">
    <source>
        <dbReference type="Proteomes" id="UP000008144"/>
    </source>
</evidence>
<evidence type="ECO:0000256" key="11">
    <source>
        <dbReference type="ARBA" id="ARBA00047433"/>
    </source>
</evidence>
<dbReference type="InterPro" id="IPR000462">
    <property type="entry name" value="CDP-OH_P_trans"/>
</dbReference>
<evidence type="ECO:0000256" key="5">
    <source>
        <dbReference type="ARBA" id="ARBA00022989"/>
    </source>
</evidence>
<keyword evidence="2" id="KW-0444">Lipid biosynthesis</keyword>
<dbReference type="AlphaFoldDB" id="H2XWT1"/>
<evidence type="ECO:0000256" key="6">
    <source>
        <dbReference type="ARBA" id="ARBA00023098"/>
    </source>
</evidence>
<keyword evidence="5 12" id="KW-1133">Transmembrane helix</keyword>
<dbReference type="Ensembl" id="ENSCINT00000036075.1">
    <property type="protein sequence ID" value="ENSCINP00000034115.1"/>
    <property type="gene ID" value="ENSCING00000017945.1"/>
</dbReference>
<protein>
    <recommendedName>
        <fullName evidence="10">cardiolipin synthase (CMP-forming)</fullName>
        <ecNumber evidence="10">2.7.8.41</ecNumber>
    </recommendedName>
</protein>
<keyword evidence="3" id="KW-0808">Transferase</keyword>
<name>H2XWT1_CIOIN</name>
<dbReference type="InParanoid" id="H2XWT1"/>
<keyword evidence="7 12" id="KW-0472">Membrane</keyword>
<dbReference type="GO" id="GO:0043337">
    <property type="term" value="F:cardiolipin synthase (CMP-forming)"/>
    <property type="evidence" value="ECO:0007669"/>
    <property type="project" value="UniProtKB-EC"/>
</dbReference>
<evidence type="ECO:0000256" key="4">
    <source>
        <dbReference type="ARBA" id="ARBA00022692"/>
    </source>
</evidence>
<keyword evidence="8" id="KW-0594">Phospholipid biosynthesis</keyword>
<sequence length="235" mass="26497">MIKCSLSIPRFLQSKTLNSIKTLERCQHVKSNWVKHSVGWCNNGHINIKTYNTLGLGHPTLNKFHRCHLSCISSQQCRSFSLSCKLLSSNEEWENLLENKSKKEKIESIPVKKENIYTVPNLLSFCRIVVSPYLSYLVLTGQSQTALVLCVIAAVTDMIDGQIARTWPSQQTALGSALDPLADKVLVAFLSLSLTYVNIIPWALTGLFIGRDVILILAVFYLRYKTCPPPVTWER</sequence>
<accession>H2XWT1</accession>
<evidence type="ECO:0000256" key="3">
    <source>
        <dbReference type="ARBA" id="ARBA00022679"/>
    </source>
</evidence>
<evidence type="ECO:0000313" key="13">
    <source>
        <dbReference type="Ensembl" id="ENSCINP00000034115.1"/>
    </source>
</evidence>
<dbReference type="EC" id="2.7.8.41" evidence="10"/>
<dbReference type="Pfam" id="PF01066">
    <property type="entry name" value="CDP-OH_P_transf"/>
    <property type="match status" value="1"/>
</dbReference>
<dbReference type="STRING" id="7719.ENSCINP00000034115"/>
<evidence type="ECO:0000256" key="10">
    <source>
        <dbReference type="ARBA" id="ARBA00039001"/>
    </source>
</evidence>
<keyword evidence="14" id="KW-1185">Reference proteome</keyword>
<evidence type="ECO:0000256" key="8">
    <source>
        <dbReference type="ARBA" id="ARBA00023209"/>
    </source>
</evidence>
<proteinExistence type="predicted"/>
<evidence type="ECO:0000256" key="7">
    <source>
        <dbReference type="ARBA" id="ARBA00023136"/>
    </source>
</evidence>
<dbReference type="GO" id="GO:0008654">
    <property type="term" value="P:phospholipid biosynthetic process"/>
    <property type="evidence" value="ECO:0007669"/>
    <property type="project" value="UniProtKB-KW"/>
</dbReference>
<dbReference type="Proteomes" id="UP000008144">
    <property type="component" value="Chromosome 11"/>
</dbReference>
<feature type="transmembrane region" description="Helical" evidence="12">
    <location>
        <begin position="199"/>
        <end position="222"/>
    </location>
</feature>
<evidence type="ECO:0000256" key="1">
    <source>
        <dbReference type="ARBA" id="ARBA00004141"/>
    </source>
</evidence>
<reference evidence="13" key="3">
    <citation type="submission" date="2025-08" db="UniProtKB">
        <authorList>
            <consortium name="Ensembl"/>
        </authorList>
    </citation>
    <scope>IDENTIFICATION</scope>
</reference>
<dbReference type="InterPro" id="IPR050324">
    <property type="entry name" value="CDP-alcohol_PTase-I"/>
</dbReference>
<dbReference type="GO" id="GO:0016020">
    <property type="term" value="C:membrane"/>
    <property type="evidence" value="ECO:0007669"/>
    <property type="project" value="UniProtKB-SubCell"/>
</dbReference>
<feature type="transmembrane region" description="Helical" evidence="12">
    <location>
        <begin position="133"/>
        <end position="155"/>
    </location>
</feature>
<dbReference type="InterPro" id="IPR043130">
    <property type="entry name" value="CDP-OH_PTrfase_TM_dom"/>
</dbReference>
<reference evidence="13" key="4">
    <citation type="submission" date="2025-09" db="UniProtKB">
        <authorList>
            <consortium name="Ensembl"/>
        </authorList>
    </citation>
    <scope>IDENTIFICATION</scope>
</reference>
<comment type="catalytic activity">
    <reaction evidence="11">
        <text>a CDP-1,2-diacyl-sn-glycerol + a 1,2-diacyl-sn-glycero-3-phospho-(1'-sn-glycerol) = a cardiolipin + CMP + H(+)</text>
        <dbReference type="Rhea" id="RHEA:32931"/>
        <dbReference type="ChEBI" id="CHEBI:15378"/>
        <dbReference type="ChEBI" id="CHEBI:58332"/>
        <dbReference type="ChEBI" id="CHEBI:60377"/>
        <dbReference type="ChEBI" id="CHEBI:62237"/>
        <dbReference type="ChEBI" id="CHEBI:64716"/>
        <dbReference type="EC" id="2.7.8.41"/>
    </reaction>
</comment>
<dbReference type="Gene3D" id="1.20.120.1760">
    <property type="match status" value="1"/>
</dbReference>
<comment type="subcellular location">
    <subcellularLocation>
        <location evidence="1">Membrane</location>
        <topology evidence="1">Multi-pass membrane protein</topology>
    </subcellularLocation>
</comment>
<organism evidence="13 14">
    <name type="scientific">Ciona intestinalis</name>
    <name type="common">Transparent sea squirt</name>
    <name type="synonym">Ascidia intestinalis</name>
    <dbReference type="NCBI Taxonomy" id="7719"/>
    <lineage>
        <taxon>Eukaryota</taxon>
        <taxon>Metazoa</taxon>
        <taxon>Chordata</taxon>
        <taxon>Tunicata</taxon>
        <taxon>Ascidiacea</taxon>
        <taxon>Phlebobranchia</taxon>
        <taxon>Cionidae</taxon>
        <taxon>Ciona</taxon>
    </lineage>
</organism>
<keyword evidence="4 12" id="KW-0812">Transmembrane</keyword>
<dbReference type="PANTHER" id="PTHR14269:SF60">
    <property type="entry name" value="CARDIOLIPIN SYNTHASE (CMP-FORMING)"/>
    <property type="match status" value="1"/>
</dbReference>
<reference evidence="14" key="1">
    <citation type="journal article" date="2002" name="Science">
        <title>The draft genome of Ciona intestinalis: insights into chordate and vertebrate origins.</title>
        <authorList>
            <person name="Dehal P."/>
            <person name="Satou Y."/>
            <person name="Campbell R.K."/>
            <person name="Chapman J."/>
            <person name="Degnan B."/>
            <person name="De Tomaso A."/>
            <person name="Davidson B."/>
            <person name="Di Gregorio A."/>
            <person name="Gelpke M."/>
            <person name="Goodstein D.M."/>
            <person name="Harafuji N."/>
            <person name="Hastings K.E."/>
            <person name="Ho I."/>
            <person name="Hotta K."/>
            <person name="Huang W."/>
            <person name="Kawashima T."/>
            <person name="Lemaire P."/>
            <person name="Martinez D."/>
            <person name="Meinertzhagen I.A."/>
            <person name="Necula S."/>
            <person name="Nonaka M."/>
            <person name="Putnam N."/>
            <person name="Rash S."/>
            <person name="Saiga H."/>
            <person name="Satake M."/>
            <person name="Terry A."/>
            <person name="Yamada L."/>
            <person name="Wang H.G."/>
            <person name="Awazu S."/>
            <person name="Azumi K."/>
            <person name="Boore J."/>
            <person name="Branno M."/>
            <person name="Chin-Bow S."/>
            <person name="DeSantis R."/>
            <person name="Doyle S."/>
            <person name="Francino P."/>
            <person name="Keys D.N."/>
            <person name="Haga S."/>
            <person name="Hayashi H."/>
            <person name="Hino K."/>
            <person name="Imai K.S."/>
            <person name="Inaba K."/>
            <person name="Kano S."/>
            <person name="Kobayashi K."/>
            <person name="Kobayashi M."/>
            <person name="Lee B.I."/>
            <person name="Makabe K.W."/>
            <person name="Manohar C."/>
            <person name="Matassi G."/>
            <person name="Medina M."/>
            <person name="Mochizuki Y."/>
            <person name="Mount S."/>
            <person name="Morishita T."/>
            <person name="Miura S."/>
            <person name="Nakayama A."/>
            <person name="Nishizaka S."/>
            <person name="Nomoto H."/>
            <person name="Ohta F."/>
            <person name="Oishi K."/>
            <person name="Rigoutsos I."/>
            <person name="Sano M."/>
            <person name="Sasaki A."/>
            <person name="Sasakura Y."/>
            <person name="Shoguchi E."/>
            <person name="Shin-i T."/>
            <person name="Spagnuolo A."/>
            <person name="Stainier D."/>
            <person name="Suzuki M.M."/>
            <person name="Tassy O."/>
            <person name="Takatori N."/>
            <person name="Tokuoka M."/>
            <person name="Yagi K."/>
            <person name="Yoshizaki F."/>
            <person name="Wada S."/>
            <person name="Zhang C."/>
            <person name="Hyatt P.D."/>
            <person name="Larimer F."/>
            <person name="Detter C."/>
            <person name="Doggett N."/>
            <person name="Glavina T."/>
            <person name="Hawkins T."/>
            <person name="Richardson P."/>
            <person name="Lucas S."/>
            <person name="Kohara Y."/>
            <person name="Levine M."/>
            <person name="Satoh N."/>
            <person name="Rokhsar D.S."/>
        </authorList>
    </citation>
    <scope>NUCLEOTIDE SEQUENCE [LARGE SCALE GENOMIC DNA]</scope>
</reference>
<keyword evidence="9" id="KW-1208">Phospholipid metabolism</keyword>
<dbReference type="FunCoup" id="H2XWT1">
    <property type="interactions" value="1"/>
</dbReference>